<organism evidence="5 6">
    <name type="scientific">Eiseniibacteriota bacterium</name>
    <dbReference type="NCBI Taxonomy" id="2212470"/>
    <lineage>
        <taxon>Bacteria</taxon>
        <taxon>Candidatus Eiseniibacteriota</taxon>
    </lineage>
</organism>
<evidence type="ECO:0000313" key="5">
    <source>
        <dbReference type="EMBL" id="NNF06587.1"/>
    </source>
</evidence>
<dbReference type="AlphaFoldDB" id="A0A7Y2E943"/>
<evidence type="ECO:0000259" key="4">
    <source>
        <dbReference type="PROSITE" id="PS51770"/>
    </source>
</evidence>
<accession>A0A7Y2E943</accession>
<dbReference type="GO" id="GO:0005737">
    <property type="term" value="C:cytoplasm"/>
    <property type="evidence" value="ECO:0007669"/>
    <property type="project" value="TreeGrafter"/>
</dbReference>
<name>A0A7Y2E943_UNCEI</name>
<dbReference type="GO" id="GO:0052816">
    <property type="term" value="F:long-chain fatty acyl-CoA hydrolase activity"/>
    <property type="evidence" value="ECO:0007669"/>
    <property type="project" value="TreeGrafter"/>
</dbReference>
<comment type="caution">
    <text evidence="5">The sequence shown here is derived from an EMBL/GenBank/DDBJ whole genome shotgun (WGS) entry which is preliminary data.</text>
</comment>
<dbReference type="InterPro" id="IPR040170">
    <property type="entry name" value="Cytosol_ACT"/>
</dbReference>
<dbReference type="Pfam" id="PF03061">
    <property type="entry name" value="4HBT"/>
    <property type="match status" value="1"/>
</dbReference>
<evidence type="ECO:0000313" key="6">
    <source>
        <dbReference type="Proteomes" id="UP000547674"/>
    </source>
</evidence>
<dbReference type="PANTHER" id="PTHR11049">
    <property type="entry name" value="ACYL COENZYME A THIOESTER HYDROLASE"/>
    <property type="match status" value="1"/>
</dbReference>
<comment type="similarity">
    <text evidence="1">Belongs to the acyl coenzyme A hydrolase family.</text>
</comment>
<feature type="domain" description="HotDog ACOT-type" evidence="4">
    <location>
        <begin position="9"/>
        <end position="121"/>
    </location>
</feature>
<dbReference type="Gene3D" id="3.10.129.10">
    <property type="entry name" value="Hotdog Thioesterase"/>
    <property type="match status" value="1"/>
</dbReference>
<dbReference type="InterPro" id="IPR033120">
    <property type="entry name" value="HOTDOG_ACOT"/>
</dbReference>
<dbReference type="CDD" id="cd03442">
    <property type="entry name" value="BFIT_BACH"/>
    <property type="match status" value="1"/>
</dbReference>
<dbReference type="GO" id="GO:0006637">
    <property type="term" value="P:acyl-CoA metabolic process"/>
    <property type="evidence" value="ECO:0007669"/>
    <property type="project" value="TreeGrafter"/>
</dbReference>
<dbReference type="InterPro" id="IPR029069">
    <property type="entry name" value="HotDog_dom_sf"/>
</dbReference>
<protein>
    <submittedName>
        <fullName evidence="5">Acyl-CoA thioesterase</fullName>
    </submittedName>
</protein>
<sequence length="158" mass="17224">MTLAPRPAKDSQVEMLELMFPNDANPLGSVMGGRVMHFIDVAAAIAAARHCHRPCVTASVDHIDFRAPVKVGDLLVLKSTVNFTGRTSLEVGVRVEVEDRTTGKRLHTSSAYLTFVCLDGRGTPTEVPKVIPETADEKRRFEEAANRRAARLSKLGKG</sequence>
<evidence type="ECO:0000256" key="1">
    <source>
        <dbReference type="ARBA" id="ARBA00010458"/>
    </source>
</evidence>
<evidence type="ECO:0000256" key="2">
    <source>
        <dbReference type="ARBA" id="ARBA00022801"/>
    </source>
</evidence>
<gene>
    <name evidence="5" type="ORF">HKN21_07485</name>
</gene>
<keyword evidence="2 3" id="KW-0378">Hydrolase</keyword>
<evidence type="ECO:0000256" key="3">
    <source>
        <dbReference type="PROSITE-ProRule" id="PRU01106"/>
    </source>
</evidence>
<proteinExistence type="inferred from homology"/>
<dbReference type="InterPro" id="IPR006683">
    <property type="entry name" value="Thioestr_dom"/>
</dbReference>
<reference evidence="5 6" key="1">
    <citation type="submission" date="2020-03" db="EMBL/GenBank/DDBJ databases">
        <title>Metabolic flexibility allows generalist bacteria to become dominant in a frequently disturbed ecosystem.</title>
        <authorList>
            <person name="Chen Y.-J."/>
            <person name="Leung P.M."/>
            <person name="Bay S.K."/>
            <person name="Hugenholtz P."/>
            <person name="Kessler A.J."/>
            <person name="Shelley G."/>
            <person name="Waite D.W."/>
            <person name="Cook P.L."/>
            <person name="Greening C."/>
        </authorList>
    </citation>
    <scope>NUCLEOTIDE SEQUENCE [LARGE SCALE GENOMIC DNA]</scope>
    <source>
        <strain evidence="5">SS_bin_28</strain>
    </source>
</reference>
<dbReference type="Proteomes" id="UP000547674">
    <property type="component" value="Unassembled WGS sequence"/>
</dbReference>
<dbReference type="PROSITE" id="PS51770">
    <property type="entry name" value="HOTDOG_ACOT"/>
    <property type="match status" value="1"/>
</dbReference>
<dbReference type="SUPFAM" id="SSF54637">
    <property type="entry name" value="Thioesterase/thiol ester dehydrase-isomerase"/>
    <property type="match status" value="1"/>
</dbReference>
<dbReference type="EMBL" id="JABDJR010000292">
    <property type="protein sequence ID" value="NNF06587.1"/>
    <property type="molecule type" value="Genomic_DNA"/>
</dbReference>